<evidence type="ECO:0000313" key="4">
    <source>
        <dbReference type="Proteomes" id="UP000474296"/>
    </source>
</evidence>
<dbReference type="InterPro" id="IPR050138">
    <property type="entry name" value="DHOase/Allantoinase_Hydrolase"/>
</dbReference>
<dbReference type="RefSeq" id="WP_164029770.1">
    <property type="nucleotide sequence ID" value="NZ_JAABOQ010000002.1"/>
</dbReference>
<dbReference type="Proteomes" id="UP000474296">
    <property type="component" value="Unassembled WGS sequence"/>
</dbReference>
<dbReference type="PANTHER" id="PTHR43668:SF2">
    <property type="entry name" value="ALLANTOINASE"/>
    <property type="match status" value="1"/>
</dbReference>
<proteinExistence type="predicted"/>
<comment type="caution">
    <text evidence="3">The sequence shown here is derived from an EMBL/GenBank/DDBJ whole genome shotgun (WGS) entry which is preliminary data.</text>
</comment>
<dbReference type="InterPro" id="IPR032466">
    <property type="entry name" value="Metal_Hydrolase"/>
</dbReference>
<dbReference type="GO" id="GO:0004038">
    <property type="term" value="F:allantoinase activity"/>
    <property type="evidence" value="ECO:0007669"/>
    <property type="project" value="TreeGrafter"/>
</dbReference>
<feature type="domain" description="Dihydroorotase catalytic" evidence="2">
    <location>
        <begin position="57"/>
        <end position="237"/>
    </location>
</feature>
<dbReference type="InterPro" id="IPR024403">
    <property type="entry name" value="DHOase_cat"/>
</dbReference>
<protein>
    <submittedName>
        <fullName evidence="3">Dihydroorotase</fullName>
    </submittedName>
</protein>
<dbReference type="EMBL" id="JAABOQ010000002">
    <property type="protein sequence ID" value="NER16498.1"/>
    <property type="molecule type" value="Genomic_DNA"/>
</dbReference>
<evidence type="ECO:0000259" key="2">
    <source>
        <dbReference type="Pfam" id="PF12890"/>
    </source>
</evidence>
<gene>
    <name evidence="3" type="ORF">GWK10_04710</name>
</gene>
<dbReference type="GO" id="GO:0005737">
    <property type="term" value="C:cytoplasm"/>
    <property type="evidence" value="ECO:0007669"/>
    <property type="project" value="TreeGrafter"/>
</dbReference>
<dbReference type="GO" id="GO:0006145">
    <property type="term" value="P:purine nucleobase catabolic process"/>
    <property type="evidence" value="ECO:0007669"/>
    <property type="project" value="TreeGrafter"/>
</dbReference>
<keyword evidence="1" id="KW-0665">Pyrimidine biosynthesis</keyword>
<organism evidence="3 4">
    <name type="scientific">Spongiivirga citrea</name>
    <dbReference type="NCBI Taxonomy" id="1481457"/>
    <lineage>
        <taxon>Bacteria</taxon>
        <taxon>Pseudomonadati</taxon>
        <taxon>Bacteroidota</taxon>
        <taxon>Flavobacteriia</taxon>
        <taxon>Flavobacteriales</taxon>
        <taxon>Flavobacteriaceae</taxon>
        <taxon>Spongiivirga</taxon>
    </lineage>
</organism>
<evidence type="ECO:0000256" key="1">
    <source>
        <dbReference type="ARBA" id="ARBA00022975"/>
    </source>
</evidence>
<dbReference type="Pfam" id="PF12890">
    <property type="entry name" value="DHOase"/>
    <property type="match status" value="1"/>
</dbReference>
<dbReference type="SUPFAM" id="SSF51556">
    <property type="entry name" value="Metallo-dependent hydrolases"/>
    <property type="match status" value="1"/>
</dbReference>
<dbReference type="SUPFAM" id="SSF51338">
    <property type="entry name" value="Composite domain of metallo-dependent hydrolases"/>
    <property type="match status" value="1"/>
</dbReference>
<dbReference type="CDD" id="cd01317">
    <property type="entry name" value="DHOase_IIa"/>
    <property type="match status" value="1"/>
</dbReference>
<dbReference type="Gene3D" id="2.30.40.10">
    <property type="entry name" value="Urease, subunit C, domain 1"/>
    <property type="match status" value="2"/>
</dbReference>
<dbReference type="GO" id="GO:0004151">
    <property type="term" value="F:dihydroorotase activity"/>
    <property type="evidence" value="ECO:0007669"/>
    <property type="project" value="InterPro"/>
</dbReference>
<dbReference type="AlphaFoldDB" id="A0A6M0CF71"/>
<name>A0A6M0CF71_9FLAO</name>
<keyword evidence="4" id="KW-1185">Reference proteome</keyword>
<dbReference type="Gene3D" id="3.20.20.140">
    <property type="entry name" value="Metal-dependent hydrolases"/>
    <property type="match status" value="1"/>
</dbReference>
<dbReference type="PANTHER" id="PTHR43668">
    <property type="entry name" value="ALLANTOINASE"/>
    <property type="match status" value="1"/>
</dbReference>
<reference evidence="3 4" key="1">
    <citation type="submission" date="2020-01" db="EMBL/GenBank/DDBJ databases">
        <title>Spongiivirga citrea KCTC 32990T.</title>
        <authorList>
            <person name="Wang G."/>
        </authorList>
    </citation>
    <scope>NUCLEOTIDE SEQUENCE [LARGE SCALE GENOMIC DNA]</scope>
    <source>
        <strain evidence="3 4">KCTC 32990</strain>
    </source>
</reference>
<dbReference type="GO" id="GO:0046872">
    <property type="term" value="F:metal ion binding"/>
    <property type="evidence" value="ECO:0007669"/>
    <property type="project" value="InterPro"/>
</dbReference>
<accession>A0A6M0CF71</accession>
<dbReference type="InterPro" id="IPR011059">
    <property type="entry name" value="Metal-dep_hydrolase_composite"/>
</dbReference>
<dbReference type="GO" id="GO:0006221">
    <property type="term" value="P:pyrimidine nucleotide biosynthetic process"/>
    <property type="evidence" value="ECO:0007669"/>
    <property type="project" value="UniProtKB-KW"/>
</dbReference>
<sequence>MNLLIKSATIVDKASKYNGKKVDILIEKGTISKIRSKIDNPANFKEFKRDNLHVSLGWFDSSVSFGEPGYEERETLENGLKTAALSGFTDIVLNPNTNPVIDSATDVSYIKTTTSSNAVRIHPLGSLTKGSKGVDLAELYDMKKSGAVGFYDYKKSISNANLVKIAIQYSQTCDTLVCMFSEDEKIKGSGVANEDVSSTHLGLKGIAPLAEEIQIARNIYLTEYTGGKLHLPTISTDGSVAQIKNAKKSGIDVSCSVAIHNLFLDDSMLDQFDGNLRVSPPLRTIKNNKVLIKAVKDSVIDMVTSDHSPIDIEDKKVAFEHAKNGTIGLESAFGALNSLFDTELAVELLIKGRERFKIESPSIGEGVEANLTFFNPDTAYTFSEDHIHSTSKNSAFLGQELKGSVYGIFSNNKLVTNQ</sequence>
<dbReference type="InterPro" id="IPR004722">
    <property type="entry name" value="DHOase"/>
</dbReference>
<evidence type="ECO:0000313" key="3">
    <source>
        <dbReference type="EMBL" id="NER16498.1"/>
    </source>
</evidence>